<name>A0A7Y9I7I1_9ACTN</name>
<dbReference type="RefSeq" id="WP_179751187.1">
    <property type="nucleotide sequence ID" value="NZ_JACCBU010000001.1"/>
</dbReference>
<evidence type="ECO:0000313" key="1">
    <source>
        <dbReference type="EMBL" id="NYE71194.1"/>
    </source>
</evidence>
<proteinExistence type="predicted"/>
<comment type="caution">
    <text evidence="1">The sequence shown here is derived from an EMBL/GenBank/DDBJ whole genome shotgun (WGS) entry which is preliminary data.</text>
</comment>
<reference evidence="1 2" key="1">
    <citation type="submission" date="2020-07" db="EMBL/GenBank/DDBJ databases">
        <title>Sequencing the genomes of 1000 actinobacteria strains.</title>
        <authorList>
            <person name="Klenk H.-P."/>
        </authorList>
    </citation>
    <scope>NUCLEOTIDE SEQUENCE [LARGE SCALE GENOMIC DNA]</scope>
    <source>
        <strain evidence="1 2">DSM 22083</strain>
    </source>
</reference>
<dbReference type="Proteomes" id="UP000569914">
    <property type="component" value="Unassembled WGS sequence"/>
</dbReference>
<organism evidence="1 2">
    <name type="scientific">Microlunatus parietis</name>
    <dbReference type="NCBI Taxonomy" id="682979"/>
    <lineage>
        <taxon>Bacteria</taxon>
        <taxon>Bacillati</taxon>
        <taxon>Actinomycetota</taxon>
        <taxon>Actinomycetes</taxon>
        <taxon>Propionibacteriales</taxon>
        <taxon>Propionibacteriaceae</taxon>
        <taxon>Microlunatus</taxon>
    </lineage>
</organism>
<sequence>MLSALAACGTTVRVNGAEVDSKVPFLTMIETAWRDGSATDQYSQQAAETHCWLLREPDSGTLQPRALCGPIRHLRDQGKPGVFDEVTFQPQAVGNKEVTVDPDSIEMAATGVEVPEGVELYRPDGKKPAAADQVPEPQAPKAEPGIVALGDPGQIANAGSPKAGVIIAPSDQVEVTRFGAVDRLVAEGEVPFYVPADGEEFLALTVTIGPRADVNRGKSTEAAYSIRAEGKTTDLKDFFELDGGYGTPKSDTKTIIVSVPKGKDAELVVGVSGVDQTISVRTGERTSKTASAYYLAKSEFGVNKQFATQKAANGTFEYQHGVTFTKAVLSSFDADKGWAPEGQLWLELHWDNATSQKSGKDPYAFEDPTFDADKSMQVAADGKPGKIIEGLPVYSNYSNDPYVLVQIPEGTKAIKVTYAPQGTFATDSYGAQAESVQPKSGSFAFKTPLVFDVNFS</sequence>
<dbReference type="AlphaFoldDB" id="A0A7Y9I7I1"/>
<dbReference type="EMBL" id="JACCBU010000001">
    <property type="protein sequence ID" value="NYE71194.1"/>
    <property type="molecule type" value="Genomic_DNA"/>
</dbReference>
<evidence type="ECO:0000313" key="2">
    <source>
        <dbReference type="Proteomes" id="UP000569914"/>
    </source>
</evidence>
<gene>
    <name evidence="1" type="ORF">BKA15_002523</name>
</gene>
<keyword evidence="2" id="KW-1185">Reference proteome</keyword>
<accession>A0A7Y9I7I1</accession>
<protein>
    <submittedName>
        <fullName evidence="1">Uncharacterized protein</fullName>
    </submittedName>
</protein>